<feature type="transmembrane region" description="Helical" evidence="7">
    <location>
        <begin position="52"/>
        <end position="72"/>
    </location>
</feature>
<dbReference type="Proteomes" id="UP001433268">
    <property type="component" value="Unassembled WGS sequence"/>
</dbReference>
<comment type="subcellular location">
    <subcellularLocation>
        <location evidence="1">Membrane</location>
        <topology evidence="1">Multi-pass membrane protein</topology>
    </subcellularLocation>
</comment>
<keyword evidence="4 7" id="KW-0472">Membrane</keyword>
<proteinExistence type="inferred from homology"/>
<evidence type="ECO:0000256" key="4">
    <source>
        <dbReference type="ARBA" id="ARBA00023136"/>
    </source>
</evidence>
<dbReference type="RefSeq" id="XP_066664032.1">
    <property type="nucleotide sequence ID" value="XM_066818340.1"/>
</dbReference>
<feature type="region of interest" description="Disordered" evidence="6">
    <location>
        <begin position="366"/>
        <end position="444"/>
    </location>
</feature>
<feature type="transmembrane region" description="Helical" evidence="7">
    <location>
        <begin position="183"/>
        <end position="208"/>
    </location>
</feature>
<evidence type="ECO:0000256" key="3">
    <source>
        <dbReference type="ARBA" id="ARBA00022989"/>
    </source>
</evidence>
<protein>
    <submittedName>
        <fullName evidence="9">Satratoxin biosynthesis SC1 cluster protein 4</fullName>
    </submittedName>
</protein>
<reference evidence="9 10" key="1">
    <citation type="submission" date="2023-01" db="EMBL/GenBank/DDBJ databases">
        <title>Analysis of 21 Apiospora genomes using comparative genomics revels a genus with tremendous synthesis potential of carbohydrate active enzymes and secondary metabolites.</title>
        <authorList>
            <person name="Sorensen T."/>
        </authorList>
    </citation>
    <scope>NUCLEOTIDE SEQUENCE [LARGE SCALE GENOMIC DNA]</scope>
    <source>
        <strain evidence="9 10">CBS 114990</strain>
    </source>
</reference>
<keyword evidence="3 7" id="KW-1133">Transmembrane helix</keyword>
<feature type="transmembrane region" description="Helical" evidence="7">
    <location>
        <begin position="108"/>
        <end position="129"/>
    </location>
</feature>
<evidence type="ECO:0000256" key="5">
    <source>
        <dbReference type="ARBA" id="ARBA00038359"/>
    </source>
</evidence>
<dbReference type="GeneID" id="92051400"/>
<dbReference type="InterPro" id="IPR052337">
    <property type="entry name" value="SAT4-like"/>
</dbReference>
<dbReference type="PANTHER" id="PTHR33048">
    <property type="entry name" value="PTH11-LIKE INTEGRAL MEMBRANE PROTEIN (AFU_ORTHOLOGUE AFUA_5G11245)"/>
    <property type="match status" value="1"/>
</dbReference>
<evidence type="ECO:0000313" key="9">
    <source>
        <dbReference type="EMBL" id="KAK8067279.1"/>
    </source>
</evidence>
<sequence>MDINPIDNPELFSDENRQHVLYIILPALMVLASAAVYLRLYTRAVILGLVGFDDWLCLAALTIIYAFGAIALDLVTKGLGRHIGTLPKSELTDYFKPFVPRAHTPQTFYVMIIFYNLSIASFKLCFLAQYYRIMNSKTMRILIYAATTFVGIWTLSQIGLAVFQCDPISGFWEPGPEVQCLPIVPGWYIAAAGNILADILILLLPLPIVKGLNLPRAQKLALGGIFCLGFLTSAISLIRIKYLPQGADITWDNVDTTVSTGISTPTSAYPMQHYQADTPSHHQIWSMAEACTGIICVSLPTLRPLAIRWFPRVFLSLSRTIGSSNRAGGGAGGGGGGSRHWQPKDLESTGGCGSCGGCGLRSATRARRSTKTWTNIDSGKGQRRRPGGDDGGPHGPGAVGEPGRLDGGGGASRNRDTADDDDDDDAAPRPVQIPPRRNTFLDEASDASVEIELRDVGASTASRSRSRSNETRISYPAAVYGGPDGKARAMGLRTGNAVEISAGGGGDGGGGDGVGSGNQRQRKSSFIRVQHEVVINGLAM</sequence>
<gene>
    <name evidence="9" type="ORF">PG997_014026</name>
</gene>
<feature type="domain" description="Rhodopsin" evidence="8">
    <location>
        <begin position="38"/>
        <end position="306"/>
    </location>
</feature>
<name>A0ABR1VB68_9PEZI</name>
<evidence type="ECO:0000313" key="10">
    <source>
        <dbReference type="Proteomes" id="UP001433268"/>
    </source>
</evidence>
<feature type="compositionally biased region" description="Gly residues" evidence="6">
    <location>
        <begin position="502"/>
        <end position="516"/>
    </location>
</feature>
<feature type="compositionally biased region" description="Gly residues" evidence="6">
    <location>
        <begin position="327"/>
        <end position="338"/>
    </location>
</feature>
<evidence type="ECO:0000256" key="6">
    <source>
        <dbReference type="SAM" id="MobiDB-lite"/>
    </source>
</evidence>
<accession>A0ABR1VB68</accession>
<feature type="compositionally biased region" description="Gly residues" evidence="6">
    <location>
        <begin position="393"/>
        <end position="411"/>
    </location>
</feature>
<organism evidence="9 10">
    <name type="scientific">Apiospora hydei</name>
    <dbReference type="NCBI Taxonomy" id="1337664"/>
    <lineage>
        <taxon>Eukaryota</taxon>
        <taxon>Fungi</taxon>
        <taxon>Dikarya</taxon>
        <taxon>Ascomycota</taxon>
        <taxon>Pezizomycotina</taxon>
        <taxon>Sordariomycetes</taxon>
        <taxon>Xylariomycetidae</taxon>
        <taxon>Amphisphaeriales</taxon>
        <taxon>Apiosporaceae</taxon>
        <taxon>Apiospora</taxon>
    </lineage>
</organism>
<evidence type="ECO:0000256" key="7">
    <source>
        <dbReference type="SAM" id="Phobius"/>
    </source>
</evidence>
<dbReference type="Pfam" id="PF20684">
    <property type="entry name" value="Fung_rhodopsin"/>
    <property type="match status" value="1"/>
</dbReference>
<dbReference type="EMBL" id="JAQQWN010000009">
    <property type="protein sequence ID" value="KAK8067279.1"/>
    <property type="molecule type" value="Genomic_DNA"/>
</dbReference>
<comment type="similarity">
    <text evidence="5">Belongs to the SAT4 family.</text>
</comment>
<evidence type="ECO:0000256" key="2">
    <source>
        <dbReference type="ARBA" id="ARBA00022692"/>
    </source>
</evidence>
<dbReference type="InterPro" id="IPR049326">
    <property type="entry name" value="Rhodopsin_dom_fungi"/>
</dbReference>
<evidence type="ECO:0000256" key="1">
    <source>
        <dbReference type="ARBA" id="ARBA00004141"/>
    </source>
</evidence>
<evidence type="ECO:0000259" key="8">
    <source>
        <dbReference type="Pfam" id="PF20684"/>
    </source>
</evidence>
<comment type="caution">
    <text evidence="9">The sequence shown here is derived from an EMBL/GenBank/DDBJ whole genome shotgun (WGS) entry which is preliminary data.</text>
</comment>
<feature type="region of interest" description="Disordered" evidence="6">
    <location>
        <begin position="325"/>
        <end position="348"/>
    </location>
</feature>
<feature type="transmembrane region" description="Helical" evidence="7">
    <location>
        <begin position="220"/>
        <end position="240"/>
    </location>
</feature>
<feature type="transmembrane region" description="Helical" evidence="7">
    <location>
        <begin position="20"/>
        <end position="40"/>
    </location>
</feature>
<keyword evidence="10" id="KW-1185">Reference proteome</keyword>
<keyword evidence="2 7" id="KW-0812">Transmembrane</keyword>
<dbReference type="PANTHER" id="PTHR33048:SF47">
    <property type="entry name" value="INTEGRAL MEMBRANE PROTEIN-RELATED"/>
    <property type="match status" value="1"/>
</dbReference>
<feature type="transmembrane region" description="Helical" evidence="7">
    <location>
        <begin position="141"/>
        <end position="163"/>
    </location>
</feature>
<feature type="region of interest" description="Disordered" evidence="6">
    <location>
        <begin position="501"/>
        <end position="525"/>
    </location>
</feature>